<protein>
    <submittedName>
        <fullName evidence="2">Uncharacterized protein</fullName>
    </submittedName>
</protein>
<dbReference type="Proteomes" id="UP000499080">
    <property type="component" value="Unassembled WGS sequence"/>
</dbReference>
<organism evidence="2 3">
    <name type="scientific">Araneus ventricosus</name>
    <name type="common">Orbweaver spider</name>
    <name type="synonym">Epeira ventricosa</name>
    <dbReference type="NCBI Taxonomy" id="182803"/>
    <lineage>
        <taxon>Eukaryota</taxon>
        <taxon>Metazoa</taxon>
        <taxon>Ecdysozoa</taxon>
        <taxon>Arthropoda</taxon>
        <taxon>Chelicerata</taxon>
        <taxon>Arachnida</taxon>
        <taxon>Araneae</taxon>
        <taxon>Araneomorphae</taxon>
        <taxon>Entelegynae</taxon>
        <taxon>Araneoidea</taxon>
        <taxon>Araneidae</taxon>
        <taxon>Araneus</taxon>
    </lineage>
</organism>
<feature type="region of interest" description="Disordered" evidence="1">
    <location>
        <begin position="98"/>
        <end position="136"/>
    </location>
</feature>
<reference evidence="2 3" key="1">
    <citation type="journal article" date="2019" name="Sci. Rep.">
        <title>Orb-weaving spider Araneus ventricosus genome elucidates the spidroin gene catalogue.</title>
        <authorList>
            <person name="Kono N."/>
            <person name="Nakamura H."/>
            <person name="Ohtoshi R."/>
            <person name="Moran D.A.P."/>
            <person name="Shinohara A."/>
            <person name="Yoshida Y."/>
            <person name="Fujiwara M."/>
            <person name="Mori M."/>
            <person name="Tomita M."/>
            <person name="Arakawa K."/>
        </authorList>
    </citation>
    <scope>NUCLEOTIDE SEQUENCE [LARGE SCALE GENOMIC DNA]</scope>
</reference>
<sequence length="188" mass="20776">MNTPLRKDFGCQSNGENISRKVGYTYGGRLDSNGKVPLYVRGKLYKSFSMNAGCRLPQKCVKCAGPNSANEFALAFGDKLTCANCGVDHAAKWRRCPKFPKQGGKKSVTPKFKITPHTNRYNPEPSRTQQPQGMQKIRPNVSYARALAADETDSITDDIHEGGSLQLPNALFKISRSQWSPQFKTAST</sequence>
<comment type="caution">
    <text evidence="2">The sequence shown here is derived from an EMBL/GenBank/DDBJ whole genome shotgun (WGS) entry which is preliminary data.</text>
</comment>
<accession>A0A4Y2F0C0</accession>
<proteinExistence type="predicted"/>
<dbReference type="OrthoDB" id="10035396at2759"/>
<gene>
    <name evidence="2" type="ORF">AVEN_166421_1</name>
</gene>
<feature type="compositionally biased region" description="Polar residues" evidence="1">
    <location>
        <begin position="116"/>
        <end position="133"/>
    </location>
</feature>
<dbReference type="EMBL" id="BGPR01000748">
    <property type="protein sequence ID" value="GBM33988.1"/>
    <property type="molecule type" value="Genomic_DNA"/>
</dbReference>
<evidence type="ECO:0000313" key="3">
    <source>
        <dbReference type="Proteomes" id="UP000499080"/>
    </source>
</evidence>
<evidence type="ECO:0000313" key="2">
    <source>
        <dbReference type="EMBL" id="GBM33988.1"/>
    </source>
</evidence>
<evidence type="ECO:0000256" key="1">
    <source>
        <dbReference type="SAM" id="MobiDB-lite"/>
    </source>
</evidence>
<name>A0A4Y2F0C0_ARAVE</name>
<keyword evidence="3" id="KW-1185">Reference proteome</keyword>
<dbReference type="AlphaFoldDB" id="A0A4Y2F0C0"/>